<keyword evidence="1" id="KW-0472">Membrane</keyword>
<protein>
    <submittedName>
        <fullName evidence="2">tRNA-(Guanine-N1)-methyltransferase</fullName>
    </submittedName>
</protein>
<evidence type="ECO:0000313" key="3">
    <source>
        <dbReference type="Proteomes" id="UP000192722"/>
    </source>
</evidence>
<sequence>MDINLLKTELESWAAEVGQEHVAIEVSRYFLLLGGGPRVRLHQIEHSGVADWRAINNNRQQIFRWLRGDSRASAQKLQELAPAIQAALPAERRAKLDGDVSMLYLVSIAIREFAAAIIAILLDDRDMSQRLAIANSAMAAMAPVLQLRTTTA</sequence>
<name>A0ABX3TXR0_9GAMM</name>
<dbReference type="Pfam" id="PF06254">
    <property type="entry name" value="YdaT_toxin"/>
    <property type="match status" value="1"/>
</dbReference>
<dbReference type="RefSeq" id="WP_084983700.1">
    <property type="nucleotide sequence ID" value="NZ_CBCSCF010000010.1"/>
</dbReference>
<evidence type="ECO:0000256" key="1">
    <source>
        <dbReference type="SAM" id="Phobius"/>
    </source>
</evidence>
<proteinExistence type="predicted"/>
<accession>A0ABX3TXR0</accession>
<keyword evidence="1" id="KW-1133">Transmembrane helix</keyword>
<dbReference type="EMBL" id="MRWD01000044">
    <property type="protein sequence ID" value="ORJ19994.1"/>
    <property type="molecule type" value="Genomic_DNA"/>
</dbReference>
<evidence type="ECO:0000313" key="2">
    <source>
        <dbReference type="EMBL" id="ORJ19994.1"/>
    </source>
</evidence>
<dbReference type="Proteomes" id="UP000192722">
    <property type="component" value="Unassembled WGS sequence"/>
</dbReference>
<comment type="caution">
    <text evidence="2">The sequence shown here is derived from an EMBL/GenBank/DDBJ whole genome shotgun (WGS) entry which is preliminary data.</text>
</comment>
<keyword evidence="1" id="KW-0812">Transmembrane</keyword>
<dbReference type="InterPro" id="IPR009364">
    <property type="entry name" value="YdaT-like"/>
</dbReference>
<dbReference type="Gene3D" id="1.10.3600.10">
    <property type="entry name" value="Putative bacterial toxin ydaT"/>
    <property type="match status" value="1"/>
</dbReference>
<keyword evidence="3" id="KW-1185">Reference proteome</keyword>
<dbReference type="InterPro" id="IPR037042">
    <property type="entry name" value="YdaT-like_sf"/>
</dbReference>
<organism evidence="2 3">
    <name type="scientific">Rouxiella silvae</name>
    <dbReference type="NCBI Taxonomy" id="1646373"/>
    <lineage>
        <taxon>Bacteria</taxon>
        <taxon>Pseudomonadati</taxon>
        <taxon>Pseudomonadota</taxon>
        <taxon>Gammaproteobacteria</taxon>
        <taxon>Enterobacterales</taxon>
        <taxon>Yersiniaceae</taxon>
        <taxon>Rouxiella</taxon>
    </lineage>
</organism>
<reference evidence="2 3" key="1">
    <citation type="journal article" date="2017" name="Int. J. Syst. Evol. Microbiol.">
        <title>Rouxiella badensis sp. nov. and Rouxiella silvae sp. nov. isolated from peat bog soil in Germany and emendation of the genus description.</title>
        <authorList>
            <person name="Le Fleche-Mateos A."/>
            <person name="Kugler J.H."/>
            <person name="Hansen S.H."/>
            <person name="Syldatk C."/>
            <person name="Hausmann R."/>
            <person name="Lomprez F."/>
            <person name="Vandenbogaert M."/>
            <person name="Manuguerra J.C."/>
            <person name="Grimont P.A."/>
        </authorList>
    </citation>
    <scope>NUCLEOTIDE SEQUENCE [LARGE SCALE GENOMIC DNA]</scope>
    <source>
        <strain evidence="2 3">213</strain>
    </source>
</reference>
<gene>
    <name evidence="2" type="ORF">BS639_17010</name>
</gene>
<feature type="transmembrane region" description="Helical" evidence="1">
    <location>
        <begin position="102"/>
        <end position="122"/>
    </location>
</feature>